<feature type="compositionally biased region" description="Acidic residues" evidence="1">
    <location>
        <begin position="1008"/>
        <end position="1017"/>
    </location>
</feature>
<feature type="region of interest" description="Disordered" evidence="1">
    <location>
        <begin position="886"/>
        <end position="919"/>
    </location>
</feature>
<dbReference type="AlphaFoldDB" id="A0AAW0EUP5"/>
<reference evidence="2 3" key="1">
    <citation type="journal article" date="2021" name="MBio">
        <title>A New Model Trypanosomatid, Novymonas esmeraldas: Genomic Perception of Its 'Candidatus Pandoraea novymonadis' Endosymbiont.</title>
        <authorList>
            <person name="Zakharova A."/>
            <person name="Saura A."/>
            <person name="Butenko A."/>
            <person name="Podesvova L."/>
            <person name="Warmusova S."/>
            <person name="Kostygov A.Y."/>
            <person name="Nenarokova A."/>
            <person name="Lukes J."/>
            <person name="Opperdoes F.R."/>
            <person name="Yurchenko V."/>
        </authorList>
    </citation>
    <scope>NUCLEOTIDE SEQUENCE [LARGE SCALE GENOMIC DNA]</scope>
    <source>
        <strain evidence="2 3">E262AT.01</strain>
    </source>
</reference>
<feature type="compositionally biased region" description="Polar residues" evidence="1">
    <location>
        <begin position="119"/>
        <end position="128"/>
    </location>
</feature>
<name>A0AAW0EUP5_9TRYP</name>
<comment type="caution">
    <text evidence="2">The sequence shown here is derived from an EMBL/GenBank/DDBJ whole genome shotgun (WGS) entry which is preliminary data.</text>
</comment>
<keyword evidence="3" id="KW-1185">Reference proteome</keyword>
<feature type="region of interest" description="Disordered" evidence="1">
    <location>
        <begin position="777"/>
        <end position="812"/>
    </location>
</feature>
<feature type="compositionally biased region" description="Low complexity" evidence="1">
    <location>
        <begin position="886"/>
        <end position="902"/>
    </location>
</feature>
<feature type="compositionally biased region" description="Low complexity" evidence="1">
    <location>
        <begin position="218"/>
        <end position="228"/>
    </location>
</feature>
<feature type="region of interest" description="Disordered" evidence="1">
    <location>
        <begin position="51"/>
        <end position="151"/>
    </location>
</feature>
<feature type="compositionally biased region" description="Low complexity" evidence="1">
    <location>
        <begin position="135"/>
        <end position="148"/>
    </location>
</feature>
<feature type="region of interest" description="Disordered" evidence="1">
    <location>
        <begin position="243"/>
        <end position="314"/>
    </location>
</feature>
<dbReference type="Proteomes" id="UP001430356">
    <property type="component" value="Unassembled WGS sequence"/>
</dbReference>
<evidence type="ECO:0000256" key="1">
    <source>
        <dbReference type="SAM" id="MobiDB-lite"/>
    </source>
</evidence>
<feature type="region of interest" description="Disordered" evidence="1">
    <location>
        <begin position="1006"/>
        <end position="1035"/>
    </location>
</feature>
<dbReference type="PANTHER" id="PTHR19851:SF7">
    <property type="entry name" value="F-BOX DOMAIN-CONTAINING PROTEIN"/>
    <property type="match status" value="1"/>
</dbReference>
<feature type="region of interest" description="Disordered" evidence="1">
    <location>
        <begin position="466"/>
        <end position="514"/>
    </location>
</feature>
<accession>A0AAW0EUP5</accession>
<gene>
    <name evidence="2" type="ORF">NESM_000660100</name>
</gene>
<feature type="region of interest" description="Disordered" evidence="1">
    <location>
        <begin position="208"/>
        <end position="228"/>
    </location>
</feature>
<feature type="compositionally biased region" description="Low complexity" evidence="1">
    <location>
        <begin position="347"/>
        <end position="366"/>
    </location>
</feature>
<protein>
    <submittedName>
        <fullName evidence="2">Glucoamylase-like protein</fullName>
    </submittedName>
</protein>
<sequence length="1035" mass="105182">MSCGTSASMFTADATGSRAYVRLPPDIASDKCVQRQGPSGRWADALLHTTPHAATVPVAPPAPQSGHKLAERDAPPPGNGTGSSKRPRATAVAVHPPLGRDSRRMASAVGAPTPLDAPSLSTSDTPHSSTRRAESAAAPPDADGAQGSSCPPPLPASVLPCVLRPPLAFTPAAAAAAAAAAGSGGGAADIGLYRACAPLFGHAQRGDGHCSGGGSSSSGGSSPHASAATPCTRAAALVLRDGGHADSNTVRRASSAPVVDGTPSAGAVCAPRHDWRSTGRSDLATPSGCHSERADADHHHHHHHHHAAALPSVSVDESGVRGLLSMPWTAGPCRGQPAHTCPPGGPLSPAAAGAASKAASHTASPADATRLSSTPGGLSASRSAAHCGTGQHGGRCTVVGGAAVMSANGASASWSSPESLTDHLGSVYTPSLPPGAAAASAVAAAAHACGLDGDTYALSLFTPASSSGLSHRATVHDGAGGSSRSPLSYPRQHPWPQAWQPSRHRSSGPSTVAAPPPAWLAGAAYRDERADAPTTTACTTAVEGALQDPALRSQLQHVSRDELTQILLELASRSAEVASFIRSKVISFAVCRGDGSPAHTADGRGPETARCIFPTTEPEGGDGGGDGDDGDLHAPHHHPHHVDYQSPENRPFSAELHPCVGWYGGCRNTSSCVYAHVPRNVCLRWIRGSCTAGSDCCGAHRLPSPCPSEIRRIYDLNHGLASRGNPATACATHVAGSHALPIPPPYPSAAVPTQLTHDSEAPTTTTVTTAAAVEEGEARPQHPLPEVHTPLGQSIQHHGAFDGGSTPHRRRERCVADWRAQERGDMPNVPVSATAAVGWEDRDAPYLTSTTAVAAAAHAAGEAELLRYTSGAGVLVAASPATAAAASSERPSRSPARLQSCGSCGGTGEDGGSRSSSVSRCLGPHFDRVATAVPLSEDDDAPQQEGVDAGAGAVQQLSADASKNIRSIAGCVGDATAEPQQVVVSPRQLPQSDDWGVIVRQLIHVEDGEGEEEEEIDFSAPAAGTRTRVQSPLFR</sequence>
<dbReference type="PANTHER" id="PTHR19851">
    <property type="entry name" value="OS02G0203500 PROTEIN"/>
    <property type="match status" value="1"/>
</dbReference>
<dbReference type="EMBL" id="JAECZO010000096">
    <property type="protein sequence ID" value="KAK7197149.1"/>
    <property type="molecule type" value="Genomic_DNA"/>
</dbReference>
<feature type="region of interest" description="Disordered" evidence="1">
    <location>
        <begin position="1"/>
        <end position="21"/>
    </location>
</feature>
<evidence type="ECO:0000313" key="2">
    <source>
        <dbReference type="EMBL" id="KAK7197149.1"/>
    </source>
</evidence>
<feature type="region of interest" description="Disordered" evidence="1">
    <location>
        <begin position="337"/>
        <end position="391"/>
    </location>
</feature>
<organism evidence="2 3">
    <name type="scientific">Novymonas esmeraldas</name>
    <dbReference type="NCBI Taxonomy" id="1808958"/>
    <lineage>
        <taxon>Eukaryota</taxon>
        <taxon>Discoba</taxon>
        <taxon>Euglenozoa</taxon>
        <taxon>Kinetoplastea</taxon>
        <taxon>Metakinetoplastina</taxon>
        <taxon>Trypanosomatida</taxon>
        <taxon>Trypanosomatidae</taxon>
        <taxon>Novymonas</taxon>
    </lineage>
</organism>
<feature type="region of interest" description="Disordered" evidence="1">
    <location>
        <begin position="597"/>
        <end position="648"/>
    </location>
</feature>
<feature type="compositionally biased region" description="Polar residues" evidence="1">
    <location>
        <begin position="370"/>
        <end position="382"/>
    </location>
</feature>
<evidence type="ECO:0000313" key="3">
    <source>
        <dbReference type="Proteomes" id="UP001430356"/>
    </source>
</evidence>
<proteinExistence type="predicted"/>